<evidence type="ECO:0000256" key="2">
    <source>
        <dbReference type="SAM" id="Phobius"/>
    </source>
</evidence>
<gene>
    <name evidence="3" type="ORF">HJG60_009503</name>
</gene>
<sequence length="141" mass="15307">MVFIFSPKRPCIGLQRQTLPGTLQPRGRLFCEPLCRNPGVSFYSSSNGPHSLLPQDLSLCLERATEPLHRHPSASAGPTPPPPAIPASSPGPAPSRHLLPLPSHPTCLLVVCLFFLIYFGGRISLSYYVAQVGVWQPLTRG</sequence>
<evidence type="ECO:0000256" key="1">
    <source>
        <dbReference type="SAM" id="MobiDB-lite"/>
    </source>
</evidence>
<accession>A0A833YG75</accession>
<dbReference type="Proteomes" id="UP000664940">
    <property type="component" value="Unassembled WGS sequence"/>
</dbReference>
<dbReference type="EMBL" id="JABVXQ010000015">
    <property type="protein sequence ID" value="KAF6075105.1"/>
    <property type="molecule type" value="Genomic_DNA"/>
</dbReference>
<name>A0A833YG75_9CHIR</name>
<keyword evidence="2" id="KW-0472">Membrane</keyword>
<proteinExistence type="predicted"/>
<organism evidence="3 4">
    <name type="scientific">Phyllostomus discolor</name>
    <name type="common">pale spear-nosed bat</name>
    <dbReference type="NCBI Taxonomy" id="89673"/>
    <lineage>
        <taxon>Eukaryota</taxon>
        <taxon>Metazoa</taxon>
        <taxon>Chordata</taxon>
        <taxon>Craniata</taxon>
        <taxon>Vertebrata</taxon>
        <taxon>Euteleostomi</taxon>
        <taxon>Mammalia</taxon>
        <taxon>Eutheria</taxon>
        <taxon>Laurasiatheria</taxon>
        <taxon>Chiroptera</taxon>
        <taxon>Yangochiroptera</taxon>
        <taxon>Phyllostomidae</taxon>
        <taxon>Phyllostominae</taxon>
        <taxon>Phyllostomus</taxon>
    </lineage>
</organism>
<reference evidence="3 4" key="1">
    <citation type="journal article" date="2020" name="Nature">
        <title>Six reference-quality genomes reveal evolution of bat adaptations.</title>
        <authorList>
            <person name="Jebb D."/>
            <person name="Huang Z."/>
            <person name="Pippel M."/>
            <person name="Hughes G.M."/>
            <person name="Lavrichenko K."/>
            <person name="Devanna P."/>
            <person name="Winkler S."/>
            <person name="Jermiin L.S."/>
            <person name="Skirmuntt E.C."/>
            <person name="Katzourakis A."/>
            <person name="Burkitt-Gray L."/>
            <person name="Ray D.A."/>
            <person name="Sullivan K.A.M."/>
            <person name="Roscito J.G."/>
            <person name="Kirilenko B.M."/>
            <person name="Davalos L.M."/>
            <person name="Corthals A.P."/>
            <person name="Power M.L."/>
            <person name="Jones G."/>
            <person name="Ransome R.D."/>
            <person name="Dechmann D.K.N."/>
            <person name="Locatelli A.G."/>
            <person name="Puechmaille S.J."/>
            <person name="Fedrigo O."/>
            <person name="Jarvis E.D."/>
            <person name="Hiller M."/>
            <person name="Vernes S.C."/>
            <person name="Myers E.W."/>
            <person name="Teeling E.C."/>
        </authorList>
    </citation>
    <scope>NUCLEOTIDE SEQUENCE [LARGE SCALE GENOMIC DNA]</scope>
    <source>
        <strain evidence="3">Bat1K_MPI-CBG_1</strain>
    </source>
</reference>
<evidence type="ECO:0000313" key="3">
    <source>
        <dbReference type="EMBL" id="KAF6075105.1"/>
    </source>
</evidence>
<feature type="transmembrane region" description="Helical" evidence="2">
    <location>
        <begin position="106"/>
        <end position="130"/>
    </location>
</feature>
<feature type="compositionally biased region" description="Pro residues" evidence="1">
    <location>
        <begin position="78"/>
        <end position="92"/>
    </location>
</feature>
<comment type="caution">
    <text evidence="3">The sequence shown here is derived from an EMBL/GenBank/DDBJ whole genome shotgun (WGS) entry which is preliminary data.</text>
</comment>
<keyword evidence="2" id="KW-1133">Transmembrane helix</keyword>
<evidence type="ECO:0000313" key="4">
    <source>
        <dbReference type="Proteomes" id="UP000664940"/>
    </source>
</evidence>
<feature type="region of interest" description="Disordered" evidence="1">
    <location>
        <begin position="68"/>
        <end position="92"/>
    </location>
</feature>
<dbReference type="AlphaFoldDB" id="A0A833YG75"/>
<keyword evidence="2" id="KW-0812">Transmembrane</keyword>
<protein>
    <submittedName>
        <fullName evidence="3">Uncharacterized protein</fullName>
    </submittedName>
</protein>